<organism evidence="1 2">
    <name type="scientific">Segatella copri</name>
    <dbReference type="NCBI Taxonomy" id="165179"/>
    <lineage>
        <taxon>Bacteria</taxon>
        <taxon>Pseudomonadati</taxon>
        <taxon>Bacteroidota</taxon>
        <taxon>Bacteroidia</taxon>
        <taxon>Bacteroidales</taxon>
        <taxon>Prevotellaceae</taxon>
        <taxon>Segatella</taxon>
    </lineage>
</organism>
<name>A0AAW4N4B5_9BACT</name>
<dbReference type="Proteomes" id="UP001196765">
    <property type="component" value="Unassembled WGS sequence"/>
</dbReference>
<dbReference type="EMBL" id="JAHOEI010000078">
    <property type="protein sequence ID" value="MBV3388865.1"/>
    <property type="molecule type" value="Genomic_DNA"/>
</dbReference>
<reference evidence="1" key="1">
    <citation type="submission" date="2021-06" db="EMBL/GenBank/DDBJ databases">
        <title>Collection of gut derived symbiotic bacterial strains cultured from healthy donors.</title>
        <authorList>
            <person name="Lin H."/>
            <person name="Littmann E."/>
            <person name="Pamer E.G."/>
        </authorList>
    </citation>
    <scope>NUCLEOTIDE SEQUENCE</scope>
    <source>
        <strain evidence="1">MSK.21.74</strain>
    </source>
</reference>
<comment type="caution">
    <text evidence="1">The sequence shown here is derived from an EMBL/GenBank/DDBJ whole genome shotgun (WGS) entry which is preliminary data.</text>
</comment>
<dbReference type="AlphaFoldDB" id="A0AAW4N4B5"/>
<sequence length="47" mass="5646">MTTYLRFFNYDEVFEYYCGLIDKVLNVFKEEKNKGGFKALLQLLMVI</sequence>
<proteinExistence type="predicted"/>
<evidence type="ECO:0000313" key="2">
    <source>
        <dbReference type="Proteomes" id="UP001196765"/>
    </source>
</evidence>
<protein>
    <submittedName>
        <fullName evidence="1">Uncharacterized protein</fullName>
    </submittedName>
</protein>
<dbReference type="RefSeq" id="WP_217745024.1">
    <property type="nucleotide sequence ID" value="NZ_JAHOEI010000078.1"/>
</dbReference>
<accession>A0AAW4N4B5</accession>
<evidence type="ECO:0000313" key="1">
    <source>
        <dbReference type="EMBL" id="MBV3388865.1"/>
    </source>
</evidence>
<gene>
    <name evidence="1" type="ORF">KSW82_14135</name>
</gene>